<dbReference type="Proteomes" id="UP001206983">
    <property type="component" value="Unassembled WGS sequence"/>
</dbReference>
<protein>
    <submittedName>
        <fullName evidence="1">Uncharacterized protein</fullName>
    </submittedName>
</protein>
<organism evidence="1 2">
    <name type="scientific">Methanolobus chelungpuianus</name>
    <dbReference type="NCBI Taxonomy" id="502115"/>
    <lineage>
        <taxon>Archaea</taxon>
        <taxon>Methanobacteriati</taxon>
        <taxon>Methanobacteriota</taxon>
        <taxon>Stenosarchaea group</taxon>
        <taxon>Methanomicrobia</taxon>
        <taxon>Methanosarcinales</taxon>
        <taxon>Methanosarcinaceae</taxon>
        <taxon>Methanolobus</taxon>
    </lineage>
</organism>
<comment type="caution">
    <text evidence="1">The sequence shown here is derived from an EMBL/GenBank/DDBJ whole genome shotgun (WGS) entry which is preliminary data.</text>
</comment>
<dbReference type="AlphaFoldDB" id="A0AAE3HBW5"/>
<dbReference type="EMBL" id="JTEO01000005">
    <property type="protein sequence ID" value="MCQ6963314.1"/>
    <property type="molecule type" value="Genomic_DNA"/>
</dbReference>
<evidence type="ECO:0000313" key="2">
    <source>
        <dbReference type="Proteomes" id="UP001206983"/>
    </source>
</evidence>
<evidence type="ECO:0000313" key="1">
    <source>
        <dbReference type="EMBL" id="MCQ6963314.1"/>
    </source>
</evidence>
<accession>A0AAE3HBW5</accession>
<gene>
    <name evidence="1" type="ORF">PV02_09315</name>
</gene>
<reference evidence="1 2" key="1">
    <citation type="journal article" date="2011" name="Appl. Environ. Microbiol.">
        <title>Methanogenic archaea isolated from Taiwan's Chelungpu fault.</title>
        <authorList>
            <person name="Wu S.Y."/>
            <person name="Lai M.C."/>
        </authorList>
    </citation>
    <scope>NUCLEOTIDE SEQUENCE [LARGE SCALE GENOMIC DNA]</scope>
    <source>
        <strain evidence="1 2">St545Mb</strain>
    </source>
</reference>
<dbReference type="RefSeq" id="WP_256623158.1">
    <property type="nucleotide sequence ID" value="NZ_JTEO01000005.1"/>
</dbReference>
<name>A0AAE3HBW5_9EURY</name>
<sequence length="151" mass="17665">MKLEKQDMDKVVVIVASRYFSQQGWKWVDIRGDTTVISKARDELKEQYDKYPYMSRDWYVNNSATKHIHMCEKWDELEELMGFLRDFGRYFDFLVNNGKKSFCIANADGILSPEEKNAVAAARKLRYNVFVFRVDVPDSIEFELTQIGGGI</sequence>
<keyword evidence="2" id="KW-1185">Reference proteome</keyword>
<proteinExistence type="predicted"/>